<dbReference type="RefSeq" id="WP_237967044.1">
    <property type="nucleotide sequence ID" value="NZ_JAKNHQ010000016.1"/>
</dbReference>
<name>A0ABS9ML28_9FIRM</name>
<feature type="chain" id="PRO_5045758803" evidence="1">
    <location>
        <begin position="34"/>
        <end position="423"/>
    </location>
</feature>
<dbReference type="InterPro" id="IPR024301">
    <property type="entry name" value="Amidase_6"/>
</dbReference>
<keyword evidence="4" id="KW-1185">Reference proteome</keyword>
<evidence type="ECO:0000313" key="3">
    <source>
        <dbReference type="EMBL" id="MCG4611495.1"/>
    </source>
</evidence>
<evidence type="ECO:0000313" key="4">
    <source>
        <dbReference type="Proteomes" id="UP001298681"/>
    </source>
</evidence>
<organism evidence="3 4">
    <name type="scientific">Anaeromassilibacillus senegalensis</name>
    <dbReference type="NCBI Taxonomy" id="1673717"/>
    <lineage>
        <taxon>Bacteria</taxon>
        <taxon>Bacillati</taxon>
        <taxon>Bacillota</taxon>
        <taxon>Clostridia</taxon>
        <taxon>Eubacteriales</taxon>
        <taxon>Acutalibacteraceae</taxon>
        <taxon>Anaeromassilibacillus</taxon>
    </lineage>
</organism>
<dbReference type="Proteomes" id="UP001298681">
    <property type="component" value="Unassembled WGS sequence"/>
</dbReference>
<evidence type="ECO:0000259" key="2">
    <source>
        <dbReference type="Pfam" id="PF12671"/>
    </source>
</evidence>
<accession>A0ABS9ML28</accession>
<dbReference type="EMBL" id="JAKNHQ010000016">
    <property type="protein sequence ID" value="MCG4611495.1"/>
    <property type="molecule type" value="Genomic_DNA"/>
</dbReference>
<feature type="domain" description="Putative amidase" evidence="2">
    <location>
        <begin position="231"/>
        <end position="407"/>
    </location>
</feature>
<protein>
    <submittedName>
        <fullName evidence="3">Amidase domain-containing protein</fullName>
    </submittedName>
</protein>
<keyword evidence="1" id="KW-0732">Signal</keyword>
<reference evidence="3 4" key="1">
    <citation type="submission" date="2022-01" db="EMBL/GenBank/DDBJ databases">
        <title>Collection of gut derived symbiotic bacterial strains cultured from healthy donors.</title>
        <authorList>
            <person name="Lin H."/>
            <person name="Kohout C."/>
            <person name="Waligurski E."/>
            <person name="Pamer E.G."/>
        </authorList>
    </citation>
    <scope>NUCLEOTIDE SEQUENCE [LARGE SCALE GENOMIC DNA]</scope>
    <source>
        <strain evidence="3 4">DFI.7.58</strain>
    </source>
</reference>
<dbReference type="PANTHER" id="PTHR40032:SF1">
    <property type="entry name" value="EXPORTED PROTEIN"/>
    <property type="match status" value="1"/>
</dbReference>
<dbReference type="PANTHER" id="PTHR40032">
    <property type="entry name" value="EXPORTED PROTEIN-RELATED"/>
    <property type="match status" value="1"/>
</dbReference>
<proteinExistence type="predicted"/>
<feature type="signal peptide" evidence="1">
    <location>
        <begin position="1"/>
        <end position="33"/>
    </location>
</feature>
<gene>
    <name evidence="3" type="ORF">L0P57_11215</name>
</gene>
<dbReference type="Pfam" id="PF12671">
    <property type="entry name" value="Amidase_6"/>
    <property type="match status" value="1"/>
</dbReference>
<comment type="caution">
    <text evidence="3">The sequence shown here is derived from an EMBL/GenBank/DDBJ whole genome shotgun (WGS) entry which is preliminary data.</text>
</comment>
<evidence type="ECO:0000256" key="1">
    <source>
        <dbReference type="SAM" id="SignalP"/>
    </source>
</evidence>
<dbReference type="Gene3D" id="3.10.450.50">
    <property type="match status" value="1"/>
</dbReference>
<sequence length="423" mass="47570">MKTKRISSKWIALLCAFSLFFSSTGILSTIAKAEENDYTKIQQVIHSYFDSLYSSLVSGKAENTSTILGDAALASIPQKIIEKRTLIATALNDPIDSYDVEITFNNLDIQDNYALAEIWKYAEYHYVHASDDLLSAEGCPYSILLQKTDGKWEIMAMTSESDIDLREVQDALNIPTNLSLRAQKTSITQEMVDNYFSQSAACIREVAKTPKVSVSIMPNNQKRSPYLYPFNGQRAQKYARQFANEKNDMTADEKIFNEYSADCTNFVSQCLWAGYGGWFDTQTVAYNRNRVINEARMVPGSWTGSVYNQSNNSTYSWINVDGLYNFLVGSHTYGPVIDTSNIQSGPTSSFNWSTVGYCDILQFNQDGSDWGHSAFVTNVEDTSSGRRVYICAHSANLRDESVTRFSTWAKTRDLKVLSATFNQ</sequence>